<evidence type="ECO:0000313" key="5">
    <source>
        <dbReference type="WBParaSite" id="nRc.2.0.1.t17770-RA"/>
    </source>
</evidence>
<evidence type="ECO:0000256" key="1">
    <source>
        <dbReference type="SAM" id="MobiDB-lite"/>
    </source>
</evidence>
<feature type="transmembrane region" description="Helical" evidence="2">
    <location>
        <begin position="36"/>
        <end position="55"/>
    </location>
</feature>
<organism evidence="4 5">
    <name type="scientific">Romanomermis culicivorax</name>
    <name type="common">Nematode worm</name>
    <dbReference type="NCBI Taxonomy" id="13658"/>
    <lineage>
        <taxon>Eukaryota</taxon>
        <taxon>Metazoa</taxon>
        <taxon>Ecdysozoa</taxon>
        <taxon>Nematoda</taxon>
        <taxon>Enoplea</taxon>
        <taxon>Dorylaimia</taxon>
        <taxon>Mermithida</taxon>
        <taxon>Mermithoidea</taxon>
        <taxon>Mermithidae</taxon>
        <taxon>Romanomermis</taxon>
    </lineage>
</organism>
<accession>A0A915IWI5</accession>
<keyword evidence="2" id="KW-1133">Transmembrane helix</keyword>
<keyword evidence="4" id="KW-1185">Reference proteome</keyword>
<dbReference type="PROSITE" id="PS51257">
    <property type="entry name" value="PROKAR_LIPOPROTEIN"/>
    <property type="match status" value="1"/>
</dbReference>
<dbReference type="AlphaFoldDB" id="A0A915IWI5"/>
<evidence type="ECO:0000313" key="4">
    <source>
        <dbReference type="Proteomes" id="UP000887565"/>
    </source>
</evidence>
<keyword evidence="2" id="KW-0472">Membrane</keyword>
<keyword evidence="2" id="KW-0812">Transmembrane</keyword>
<feature type="compositionally biased region" description="Polar residues" evidence="1">
    <location>
        <begin position="70"/>
        <end position="81"/>
    </location>
</feature>
<reference evidence="5" key="1">
    <citation type="submission" date="2022-11" db="UniProtKB">
        <authorList>
            <consortium name="WormBaseParasite"/>
        </authorList>
    </citation>
    <scope>IDENTIFICATION</scope>
</reference>
<name>A0A915IWI5_ROMCU</name>
<protein>
    <submittedName>
        <fullName evidence="5">Uncharacterized protein</fullName>
    </submittedName>
</protein>
<proteinExistence type="predicted"/>
<feature type="region of interest" description="Disordered" evidence="1">
    <location>
        <begin position="68"/>
        <end position="88"/>
    </location>
</feature>
<evidence type="ECO:0000256" key="2">
    <source>
        <dbReference type="SAM" id="Phobius"/>
    </source>
</evidence>
<feature type="signal peptide" evidence="3">
    <location>
        <begin position="1"/>
        <end position="24"/>
    </location>
</feature>
<evidence type="ECO:0000256" key="3">
    <source>
        <dbReference type="SAM" id="SignalP"/>
    </source>
</evidence>
<keyword evidence="3" id="KW-0732">Signal</keyword>
<feature type="chain" id="PRO_5036999922" evidence="3">
    <location>
        <begin position="25"/>
        <end position="88"/>
    </location>
</feature>
<dbReference type="Proteomes" id="UP000887565">
    <property type="component" value="Unplaced"/>
</dbReference>
<sequence>MVSRTTVLTLALLIVACCFSNTAAEAYYVGNAFGGYGYGFPVYGAYGYGGLGYYGNAYYPWRKKRDTRQPEGTSLADQNNPKFGRFFK</sequence>
<dbReference type="WBParaSite" id="nRc.2.0.1.t17770-RA">
    <property type="protein sequence ID" value="nRc.2.0.1.t17770-RA"/>
    <property type="gene ID" value="nRc.2.0.1.g17770"/>
</dbReference>